<proteinExistence type="predicted"/>
<feature type="compositionally biased region" description="Basic and acidic residues" evidence="1">
    <location>
        <begin position="79"/>
        <end position="88"/>
    </location>
</feature>
<dbReference type="EMBL" id="KN880441">
    <property type="protein sequence ID" value="KIY72639.1"/>
    <property type="molecule type" value="Genomic_DNA"/>
</dbReference>
<organism evidence="3 4">
    <name type="scientific">Cylindrobasidium torrendii FP15055 ss-10</name>
    <dbReference type="NCBI Taxonomy" id="1314674"/>
    <lineage>
        <taxon>Eukaryota</taxon>
        <taxon>Fungi</taxon>
        <taxon>Dikarya</taxon>
        <taxon>Basidiomycota</taxon>
        <taxon>Agaricomycotina</taxon>
        <taxon>Agaricomycetes</taxon>
        <taxon>Agaricomycetidae</taxon>
        <taxon>Agaricales</taxon>
        <taxon>Marasmiineae</taxon>
        <taxon>Physalacriaceae</taxon>
        <taxon>Cylindrobasidium</taxon>
    </lineage>
</organism>
<feature type="chain" id="PRO_5002317242" evidence="2">
    <location>
        <begin position="34"/>
        <end position="88"/>
    </location>
</feature>
<keyword evidence="4" id="KW-1185">Reference proteome</keyword>
<accession>A0A0D7BR39</accession>
<feature type="region of interest" description="Disordered" evidence="1">
    <location>
        <begin position="31"/>
        <end position="88"/>
    </location>
</feature>
<evidence type="ECO:0000313" key="4">
    <source>
        <dbReference type="Proteomes" id="UP000054007"/>
    </source>
</evidence>
<sequence length="88" mass="8938">MSAPMKSGLALAVGSSVALSGAAMLAMQQSAKTQEGPASVYKNQAEKDAAPGTSDVAMSTSEISDVVTGNARGSQRPTSRPESKDNHE</sequence>
<keyword evidence="2" id="KW-0732">Signal</keyword>
<name>A0A0D7BR39_9AGAR</name>
<evidence type="ECO:0000313" key="3">
    <source>
        <dbReference type="EMBL" id="KIY72639.1"/>
    </source>
</evidence>
<gene>
    <name evidence="3" type="ORF">CYLTODRAFT_417648</name>
</gene>
<protein>
    <submittedName>
        <fullName evidence="3">Uncharacterized protein</fullName>
    </submittedName>
</protein>
<dbReference type="AlphaFoldDB" id="A0A0D7BR39"/>
<feature type="signal peptide" evidence="2">
    <location>
        <begin position="1"/>
        <end position="33"/>
    </location>
</feature>
<evidence type="ECO:0000256" key="1">
    <source>
        <dbReference type="SAM" id="MobiDB-lite"/>
    </source>
</evidence>
<reference evidence="3 4" key="1">
    <citation type="journal article" date="2015" name="Fungal Genet. Biol.">
        <title>Evolution of novel wood decay mechanisms in Agaricales revealed by the genome sequences of Fistulina hepatica and Cylindrobasidium torrendii.</title>
        <authorList>
            <person name="Floudas D."/>
            <person name="Held B.W."/>
            <person name="Riley R."/>
            <person name="Nagy L.G."/>
            <person name="Koehler G."/>
            <person name="Ransdell A.S."/>
            <person name="Younus H."/>
            <person name="Chow J."/>
            <person name="Chiniquy J."/>
            <person name="Lipzen A."/>
            <person name="Tritt A."/>
            <person name="Sun H."/>
            <person name="Haridas S."/>
            <person name="LaButti K."/>
            <person name="Ohm R.A."/>
            <person name="Kues U."/>
            <person name="Blanchette R.A."/>
            <person name="Grigoriev I.V."/>
            <person name="Minto R.E."/>
            <person name="Hibbett D.S."/>
        </authorList>
    </citation>
    <scope>NUCLEOTIDE SEQUENCE [LARGE SCALE GENOMIC DNA]</scope>
    <source>
        <strain evidence="3 4">FP15055 ss-10</strain>
    </source>
</reference>
<evidence type="ECO:0000256" key="2">
    <source>
        <dbReference type="SAM" id="SignalP"/>
    </source>
</evidence>
<dbReference type="Proteomes" id="UP000054007">
    <property type="component" value="Unassembled WGS sequence"/>
</dbReference>